<dbReference type="Proteomes" id="UP000681722">
    <property type="component" value="Unassembled WGS sequence"/>
</dbReference>
<dbReference type="Proteomes" id="UP000682733">
    <property type="component" value="Unassembled WGS sequence"/>
</dbReference>
<comment type="caution">
    <text evidence="2">The sequence shown here is derived from an EMBL/GenBank/DDBJ whole genome shotgun (WGS) entry which is preliminary data.</text>
</comment>
<evidence type="ECO:0000313" key="4">
    <source>
        <dbReference type="EMBL" id="CAF3850221.1"/>
    </source>
</evidence>
<proteinExistence type="predicted"/>
<keyword evidence="5" id="KW-1185">Reference proteome</keyword>
<reference evidence="2" key="1">
    <citation type="submission" date="2021-02" db="EMBL/GenBank/DDBJ databases">
        <authorList>
            <person name="Nowell W R."/>
        </authorList>
    </citation>
    <scope>NUCLEOTIDE SEQUENCE</scope>
</reference>
<evidence type="ECO:0000313" key="3">
    <source>
        <dbReference type="EMBL" id="CAF3700081.1"/>
    </source>
</evidence>
<dbReference type="AlphaFoldDB" id="A0A814MXZ2"/>
<dbReference type="EMBL" id="CAJOBA010004008">
    <property type="protein sequence ID" value="CAF3700081.1"/>
    <property type="molecule type" value="Genomic_DNA"/>
</dbReference>
<dbReference type="Proteomes" id="UP000663829">
    <property type="component" value="Unassembled WGS sequence"/>
</dbReference>
<sequence>MPLTEAAKEEMLHELLERLESKDSDLTDICIAVNWSTRLHRSFHWLINTAFRTENVTTLFKLRYFIIELHNQTQQSYQSFIASLLDQDHLITYCGQLMARDQLELLKNNIGGFVLINSFLSTTRLLNVARTYAGNGSAFSAFESIILEIDIDVKRAMKTFSSLNAEDKDEILFSIGCVSKIRDVKLIKAHV</sequence>
<dbReference type="EMBL" id="CAJOBC010005061">
    <property type="protein sequence ID" value="CAF3850221.1"/>
    <property type="molecule type" value="Genomic_DNA"/>
</dbReference>
<gene>
    <name evidence="2" type="ORF">GPM918_LOCUS17941</name>
    <name evidence="1" type="ORF">OVA965_LOCUS10715</name>
    <name evidence="4" type="ORF">SRO942_LOCUS17938</name>
    <name evidence="3" type="ORF">TMI583_LOCUS10711</name>
</gene>
<protein>
    <submittedName>
        <fullName evidence="2">Uncharacterized protein</fullName>
    </submittedName>
</protein>
<dbReference type="Gene3D" id="3.90.176.10">
    <property type="entry name" value="Toxin ADP-ribosyltransferase, Chain A, domain 1"/>
    <property type="match status" value="1"/>
</dbReference>
<accession>A0A814MXZ2</accession>
<dbReference type="EMBL" id="CAJNOQ010005061">
    <property type="protein sequence ID" value="CAF1084578.1"/>
    <property type="molecule type" value="Genomic_DNA"/>
</dbReference>
<evidence type="ECO:0000313" key="1">
    <source>
        <dbReference type="EMBL" id="CAF0922794.1"/>
    </source>
</evidence>
<dbReference type="Proteomes" id="UP000677228">
    <property type="component" value="Unassembled WGS sequence"/>
</dbReference>
<dbReference type="SUPFAM" id="SSF56399">
    <property type="entry name" value="ADP-ribosylation"/>
    <property type="match status" value="1"/>
</dbReference>
<evidence type="ECO:0000313" key="2">
    <source>
        <dbReference type="EMBL" id="CAF1084578.1"/>
    </source>
</evidence>
<organism evidence="2 5">
    <name type="scientific">Didymodactylos carnosus</name>
    <dbReference type="NCBI Taxonomy" id="1234261"/>
    <lineage>
        <taxon>Eukaryota</taxon>
        <taxon>Metazoa</taxon>
        <taxon>Spiralia</taxon>
        <taxon>Gnathifera</taxon>
        <taxon>Rotifera</taxon>
        <taxon>Eurotatoria</taxon>
        <taxon>Bdelloidea</taxon>
        <taxon>Philodinida</taxon>
        <taxon>Philodinidae</taxon>
        <taxon>Didymodactylos</taxon>
    </lineage>
</organism>
<name>A0A814MXZ2_9BILA</name>
<evidence type="ECO:0000313" key="5">
    <source>
        <dbReference type="Proteomes" id="UP000663829"/>
    </source>
</evidence>
<dbReference type="EMBL" id="CAJNOK010004006">
    <property type="protein sequence ID" value="CAF0922794.1"/>
    <property type="molecule type" value="Genomic_DNA"/>
</dbReference>